<evidence type="ECO:0000313" key="1">
    <source>
        <dbReference type="EMBL" id="HII84915.1"/>
    </source>
</evidence>
<organism evidence="1 2">
    <name type="scientific">Methanobacterium subterraneum</name>
    <dbReference type="NCBI Taxonomy" id="59277"/>
    <lineage>
        <taxon>Archaea</taxon>
        <taxon>Methanobacteriati</taxon>
        <taxon>Methanobacteriota</taxon>
        <taxon>Methanomada group</taxon>
        <taxon>Methanobacteria</taxon>
        <taxon>Methanobacteriales</taxon>
        <taxon>Methanobacteriaceae</taxon>
        <taxon>Methanobacterium</taxon>
    </lineage>
</organism>
<comment type="caution">
    <text evidence="1">The sequence shown here is derived from an EMBL/GenBank/DDBJ whole genome shotgun (WGS) entry which is preliminary data.</text>
</comment>
<proteinExistence type="predicted"/>
<gene>
    <name evidence="1" type="ORF">HA271_08850</name>
</gene>
<dbReference type="AlphaFoldDB" id="A0A7J4TKG7"/>
<reference evidence="2" key="1">
    <citation type="journal article" date="2020" name="bioRxiv">
        <title>A rank-normalized archaeal taxonomy based on genome phylogeny resolves widespread incomplete and uneven classifications.</title>
        <authorList>
            <person name="Rinke C."/>
            <person name="Chuvochina M."/>
            <person name="Mussig A.J."/>
            <person name="Chaumeil P.-A."/>
            <person name="Waite D.W."/>
            <person name="Whitman W.B."/>
            <person name="Parks D.H."/>
            <person name="Hugenholtz P."/>
        </authorList>
    </citation>
    <scope>NUCLEOTIDE SEQUENCE [LARGE SCALE GENOMIC DNA]</scope>
</reference>
<dbReference type="EMBL" id="DUHE01000248">
    <property type="protein sequence ID" value="HII84915.1"/>
    <property type="molecule type" value="Genomic_DNA"/>
</dbReference>
<protein>
    <submittedName>
        <fullName evidence="1">Uncharacterized protein</fullName>
    </submittedName>
</protein>
<sequence>MDVEEMAKKATMKDLKAIAKKHDIKLGRCPTKLKIAQLIPKDELEALVTKDKSFYKRALHFFFYIMAIF</sequence>
<dbReference type="Proteomes" id="UP000586031">
    <property type="component" value="Unassembled WGS sequence"/>
</dbReference>
<name>A0A7J4TKG7_9EURY</name>
<evidence type="ECO:0000313" key="2">
    <source>
        <dbReference type="Proteomes" id="UP000586031"/>
    </source>
</evidence>
<accession>A0A7J4TKG7</accession>